<dbReference type="InterPro" id="IPR016032">
    <property type="entry name" value="Sig_transdc_resp-reg_C-effctor"/>
</dbReference>
<evidence type="ECO:0000313" key="3">
    <source>
        <dbReference type="Proteomes" id="UP000824115"/>
    </source>
</evidence>
<protein>
    <submittedName>
        <fullName evidence="2">LuxR C-terminal-related transcriptional regulator</fullName>
    </submittedName>
</protein>
<evidence type="ECO:0000259" key="1">
    <source>
        <dbReference type="SMART" id="SM00421"/>
    </source>
</evidence>
<dbReference type="AlphaFoldDB" id="A0A9D2GQT0"/>
<comment type="caution">
    <text evidence="2">The sequence shown here is derived from an EMBL/GenBank/DDBJ whole genome shotgun (WGS) entry which is preliminary data.</text>
</comment>
<dbReference type="Proteomes" id="UP000824115">
    <property type="component" value="Unassembled WGS sequence"/>
</dbReference>
<dbReference type="SMART" id="SM00421">
    <property type="entry name" value="HTH_LUXR"/>
    <property type="match status" value="1"/>
</dbReference>
<gene>
    <name evidence="2" type="ORF">IAC04_05635</name>
</gene>
<sequence length="142" mass="16564">MRTEGVRLTRRQEEVLELVFLGLADKEIPEHLPTRSGVPVSVSTVRNIITSIKAKLRVQHRTEMSLWWAIKRYNISVDWTPLRRRICAMMMLVLLVPQIVSLHGDMIRTRRSGEAGRTMSSRVRRGRRDDSTLEDDMLWNII</sequence>
<dbReference type="SUPFAM" id="SSF46894">
    <property type="entry name" value="C-terminal effector domain of the bipartite response regulators"/>
    <property type="match status" value="1"/>
</dbReference>
<feature type="domain" description="HTH luxR-type" evidence="1">
    <location>
        <begin position="5"/>
        <end position="68"/>
    </location>
</feature>
<organism evidence="2 3">
    <name type="scientific">Candidatus Coprenecus stercoravium</name>
    <dbReference type="NCBI Taxonomy" id="2840735"/>
    <lineage>
        <taxon>Bacteria</taxon>
        <taxon>Pseudomonadati</taxon>
        <taxon>Bacteroidota</taxon>
        <taxon>Bacteroidia</taxon>
        <taxon>Bacteroidales</taxon>
        <taxon>Rikenellaceae</taxon>
        <taxon>Rikenellaceae incertae sedis</taxon>
        <taxon>Candidatus Coprenecus</taxon>
    </lineage>
</organism>
<reference evidence="2" key="2">
    <citation type="submission" date="2021-04" db="EMBL/GenBank/DDBJ databases">
        <authorList>
            <person name="Gilroy R."/>
        </authorList>
    </citation>
    <scope>NUCLEOTIDE SEQUENCE</scope>
    <source>
        <strain evidence="2">Gambia16-554</strain>
    </source>
</reference>
<proteinExistence type="predicted"/>
<reference evidence="2" key="1">
    <citation type="journal article" date="2021" name="PeerJ">
        <title>Extensive microbial diversity within the chicken gut microbiome revealed by metagenomics and culture.</title>
        <authorList>
            <person name="Gilroy R."/>
            <person name="Ravi A."/>
            <person name="Getino M."/>
            <person name="Pursley I."/>
            <person name="Horton D.L."/>
            <person name="Alikhan N.F."/>
            <person name="Baker D."/>
            <person name="Gharbi K."/>
            <person name="Hall N."/>
            <person name="Watson M."/>
            <person name="Adriaenssens E.M."/>
            <person name="Foster-Nyarko E."/>
            <person name="Jarju S."/>
            <person name="Secka A."/>
            <person name="Antonio M."/>
            <person name="Oren A."/>
            <person name="Chaudhuri R.R."/>
            <person name="La Ragione R."/>
            <person name="Hildebrand F."/>
            <person name="Pallen M.J."/>
        </authorList>
    </citation>
    <scope>NUCLEOTIDE SEQUENCE</scope>
    <source>
        <strain evidence="2">Gambia16-554</strain>
    </source>
</reference>
<dbReference type="EMBL" id="DXAW01000096">
    <property type="protein sequence ID" value="HIZ85951.1"/>
    <property type="molecule type" value="Genomic_DNA"/>
</dbReference>
<dbReference type="InterPro" id="IPR036388">
    <property type="entry name" value="WH-like_DNA-bd_sf"/>
</dbReference>
<name>A0A9D2GQT0_9BACT</name>
<dbReference type="GO" id="GO:0006355">
    <property type="term" value="P:regulation of DNA-templated transcription"/>
    <property type="evidence" value="ECO:0007669"/>
    <property type="project" value="InterPro"/>
</dbReference>
<dbReference type="GO" id="GO:0003677">
    <property type="term" value="F:DNA binding"/>
    <property type="evidence" value="ECO:0007669"/>
    <property type="project" value="InterPro"/>
</dbReference>
<accession>A0A9D2GQT0</accession>
<dbReference type="Pfam" id="PF00196">
    <property type="entry name" value="GerE"/>
    <property type="match status" value="1"/>
</dbReference>
<dbReference type="InterPro" id="IPR000792">
    <property type="entry name" value="Tscrpt_reg_LuxR_C"/>
</dbReference>
<dbReference type="Gene3D" id="1.10.10.10">
    <property type="entry name" value="Winged helix-like DNA-binding domain superfamily/Winged helix DNA-binding domain"/>
    <property type="match status" value="1"/>
</dbReference>
<evidence type="ECO:0000313" key="2">
    <source>
        <dbReference type="EMBL" id="HIZ85951.1"/>
    </source>
</evidence>